<dbReference type="SMART" id="SM01250">
    <property type="entry name" value="KAT11"/>
    <property type="match status" value="1"/>
</dbReference>
<evidence type="ECO:0000256" key="12">
    <source>
        <dbReference type="ARBA" id="ARBA00023159"/>
    </source>
</evidence>
<dbReference type="PROSITE" id="PS51727">
    <property type="entry name" value="CBP_P300_HAT"/>
    <property type="match status" value="1"/>
</dbReference>
<feature type="region of interest" description="Disordered" evidence="19">
    <location>
        <begin position="626"/>
        <end position="664"/>
    </location>
</feature>
<dbReference type="Pfam" id="PF08214">
    <property type="entry name" value="HAT_KAT11"/>
    <property type="match status" value="1"/>
</dbReference>
<dbReference type="PRINTS" id="PR00503">
    <property type="entry name" value="BROMODOMAIN"/>
</dbReference>
<feature type="region of interest" description="Disordered" evidence="19">
    <location>
        <begin position="981"/>
        <end position="1117"/>
    </location>
</feature>
<dbReference type="PROSITE" id="PS50135">
    <property type="entry name" value="ZF_ZZ_2"/>
    <property type="match status" value="1"/>
</dbReference>
<dbReference type="Pfam" id="PF00569">
    <property type="entry name" value="ZZ"/>
    <property type="match status" value="1"/>
</dbReference>
<feature type="domain" description="Bromo" evidence="20">
    <location>
        <begin position="1159"/>
        <end position="1231"/>
    </location>
</feature>
<comment type="subcellular location">
    <subcellularLocation>
        <location evidence="2">Nucleus</location>
    </subcellularLocation>
</comment>
<dbReference type="Gene3D" id="3.30.60.90">
    <property type="match status" value="1"/>
</dbReference>
<feature type="compositionally biased region" description="Polar residues" evidence="19">
    <location>
        <begin position="1"/>
        <end position="13"/>
    </location>
</feature>
<keyword evidence="15" id="KW-0012">Acyltransferase</keyword>
<dbReference type="EC" id="2.3.1.48" evidence="3"/>
<dbReference type="InterPro" id="IPR031162">
    <property type="entry name" value="CBP_P300_HAT"/>
</dbReference>
<dbReference type="GO" id="GO:0005667">
    <property type="term" value="C:transcription regulator complex"/>
    <property type="evidence" value="ECO:0007669"/>
    <property type="project" value="TreeGrafter"/>
</dbReference>
<evidence type="ECO:0000256" key="7">
    <source>
        <dbReference type="ARBA" id="ARBA00022771"/>
    </source>
</evidence>
<feature type="compositionally biased region" description="Low complexity" evidence="19">
    <location>
        <begin position="114"/>
        <end position="138"/>
    </location>
</feature>
<gene>
    <name evidence="24" type="ORF">ACOF00016_LOCUS7029</name>
</gene>
<evidence type="ECO:0000256" key="3">
    <source>
        <dbReference type="ARBA" id="ARBA00013184"/>
    </source>
</evidence>
<dbReference type="InterPro" id="IPR000197">
    <property type="entry name" value="Znf_TAZ"/>
</dbReference>
<dbReference type="InterPro" id="IPR000433">
    <property type="entry name" value="Znf_ZZ"/>
</dbReference>
<dbReference type="GO" id="GO:0031490">
    <property type="term" value="F:chromatin DNA binding"/>
    <property type="evidence" value="ECO:0007669"/>
    <property type="project" value="TreeGrafter"/>
</dbReference>
<evidence type="ECO:0000256" key="4">
    <source>
        <dbReference type="ARBA" id="ARBA00022481"/>
    </source>
</evidence>
<accession>A0A7S3P6Z5</accession>
<feature type="region of interest" description="Disordered" evidence="19">
    <location>
        <begin position="704"/>
        <end position="729"/>
    </location>
</feature>
<dbReference type="SUPFAM" id="SSF57850">
    <property type="entry name" value="RING/U-box"/>
    <property type="match status" value="1"/>
</dbReference>
<keyword evidence="9" id="KW-0156">Chromatin regulator</keyword>
<evidence type="ECO:0000256" key="8">
    <source>
        <dbReference type="ARBA" id="ARBA00022833"/>
    </source>
</evidence>
<feature type="compositionally biased region" description="Basic residues" evidence="19">
    <location>
        <begin position="1046"/>
        <end position="1057"/>
    </location>
</feature>
<evidence type="ECO:0000256" key="10">
    <source>
        <dbReference type="ARBA" id="ARBA00023015"/>
    </source>
</evidence>
<name>A0A7S3P6Z5_9STRA</name>
<evidence type="ECO:0000259" key="23">
    <source>
        <dbReference type="PROSITE" id="PS51727"/>
    </source>
</evidence>
<dbReference type="SMART" id="SM00291">
    <property type="entry name" value="ZnF_ZZ"/>
    <property type="match status" value="1"/>
</dbReference>
<dbReference type="GO" id="GO:0045944">
    <property type="term" value="P:positive regulation of transcription by RNA polymerase II"/>
    <property type="evidence" value="ECO:0007669"/>
    <property type="project" value="TreeGrafter"/>
</dbReference>
<feature type="domain" description="CBP/p300-type HAT" evidence="23">
    <location>
        <begin position="1395"/>
        <end position="1786"/>
    </location>
</feature>
<feature type="compositionally biased region" description="Low complexity" evidence="19">
    <location>
        <begin position="390"/>
        <end position="399"/>
    </location>
</feature>
<feature type="compositionally biased region" description="Low complexity" evidence="19">
    <location>
        <begin position="821"/>
        <end position="854"/>
    </location>
</feature>
<dbReference type="PROSITE" id="PS50014">
    <property type="entry name" value="BROMODOMAIN_2"/>
    <property type="match status" value="1"/>
</dbReference>
<keyword evidence="5" id="KW-0808">Transferase</keyword>
<dbReference type="EMBL" id="HBIM01008284">
    <property type="protein sequence ID" value="CAE0409366.1"/>
    <property type="molecule type" value="Transcribed_RNA"/>
</dbReference>
<comment type="function">
    <text evidence="1">Acetyltransferase enzyme. Acetylates histones, giving a specific tag for transcriptional activation.</text>
</comment>
<sequence length="1973" mass="217901">MGAQSQMMGRSTDAQNSGNNSQQMMLQQQLANLQKQMQGQLQGGGMGGNTGGMQGMQPQVQQDQSRALQGQPMMGSGGNTSANSLQNRQQQLLQQIQQQQQGGNAGSNTNTFLQQRLGMMQQLARQQQNQPQNQQQGQNFGNSMSSFIGNQGQSGMSSQNSVGGGSVGSRSNMNQQNSNDARSQSSSQQQGMRQLGNQQSQMMGQQGTQNSYSQNQQNSFNQGQMGGMMSDMSNSRHSTHQMQPQQQVSGNTGTNMGDASAHSHHSGGSGGGGGNMSLSGLREMASNLQSQKSFLDGNFEGGWQSNADIPDRRRVIFSILDVIRQSHGLGDDVSNNRLPHMAKTLEEHLYRSARTKEEYLDPVTLRRRLQRIAQGLDIHRTGSQDDLEDQNNQSNGMMQNNQNADFPNSNNGTMMAGQNASWNNMQGNNMGMQNSMQHQMNQGQMQGNQMHMQQNSNMQAQGQMSQMNPGGWGQMSGGLQDPPMMAVGVGMDGSQGHASNISPSGWPGDASSVHGEQGNPINPEYPNTPKFQDPDASQKKKVILQQQQRLLLLRHASKCKAGAACSTKFCNQMVVLWKHMKTCRDKNCTTSHCLSSRCVLNHYRICKSQGRTATCEVCGPVMAKIKSQGGRDDDGSVDPLARDIDPLSSSQHSLPSVQDPNQGSQMANVAAQMMAHQRAQVGAMQGVMPSQQHMQGQTVSGMSLGGMTGNQQQNDNASVASTSSQRNQGGMMVGNMTGSMGNSGMAPGNMNASNMTASVMAAMNAGNMNSANVAAYSMNMENINANSLGSVNPSNIPMGMNTGNMNSSTMSSGNLNMDGSATTGTTAGAAVSQPSADGASAAAASQSDQSQLHQLKQHQLKMQAQLESLKELQRQQQQLLDQQTRLREQSMLISDPNSPQAQQLQQQQLLLDELQKRCQQQQSRLQKEIEIQSSSVTLATTQPATGVTAEQQQVSQQMSQQLQQFASQMVANAPVIGGGLSGSNSGNISSQFPQTFSKTNTDDQEGVDGPIDAFGDPTSEDATPAPAAKIKRGSEINAAKPQNRGGKGKRVKGKALRQHIEELHAETAAAKESSKSESGEKRKQSMDSAGNGPLQKRAKSDASAPAPSAPVSLPDNKSSLISFMTRDSITKHLESLNKRVRLSSRTVTHKCLPVIQELIDDQFGWVFHDAVDPVALGLPDYFEVVKKPMHLELVKKKLENAIYPEMDMFARDVRLAFENAILYNGETSEVGELAQAMLLKFDKLYTDLVQGVESSQQQLENRGEACSLCAQQKRRFEPAVLYCQGHCGMQRIKRGATYYTERTKSNHWCETCYGALKSNEPILLDDGTEVSKSDLQEFKNDALPEEAWVNCDVCSSWVHQICALFNGRMNKSKATFVCPNCFLVNDGVKEDSEKFKSAADLPHCDLSRQIEQGVQGELQKAYEDRAKDSGIDMKDVEKAENLSVRVVSSVDKKFLVGEEMVKRYADKKCPTSHPARSKCIALFQEIHGIDTLLFAMYVYEYGDECPAPNRRRVYISYLDSVKYFEPKVYRTLVYQRILVEYLRSVKARGFHTAHIWSCPPTPGDDYIFYCHPQHQLTPREDMLRNWYHASLEKAKAEGIVVHSTNLYDEYFNSKNSKTSEKAPKTLTPLSLPYFEGDYIPGEIENIIRQISEKDAKGKDGTDEVMHRLGQNLSKMKDNFIVVHLRSRRFAEAVENDEDVSKFPEDTDDGIGKGCTETKDKTGVEIAKHDEFVPHTADEDPCVESEMFESRQQLLNYCQTNHCQFDELRRAKHSTMMILFQLHNPSEPKFLMQCSACYRDMTHGFRHHCTNCTNFDLCEECYEPVTTGQWAKRDARFAHDASHTFKKIDIEAPQETPTASLEERQKALKTHIQLLEHAGACRGGCTLQNCPRMKKLFEHVKTCDSKPKSSCKICMRLLSLCAMHARDCSASNACPIPFCDRLRERNRRVRRQQQLMDDRRRQAQNELYHAGGES</sequence>
<evidence type="ECO:0000256" key="15">
    <source>
        <dbReference type="ARBA" id="ARBA00023315"/>
    </source>
</evidence>
<dbReference type="Pfam" id="PF16987">
    <property type="entry name" value="KIX_2"/>
    <property type="match status" value="1"/>
</dbReference>
<keyword evidence="11 17" id="KW-0103">Bromodomain</keyword>
<evidence type="ECO:0000256" key="18">
    <source>
        <dbReference type="PROSITE-ProRule" id="PRU00228"/>
    </source>
</evidence>
<dbReference type="PANTHER" id="PTHR13808">
    <property type="entry name" value="CBP/P300-RELATED"/>
    <property type="match status" value="1"/>
</dbReference>
<dbReference type="Gene3D" id="2.10.110.40">
    <property type="match status" value="1"/>
</dbReference>
<feature type="region of interest" description="Disordered" evidence="19">
    <location>
        <begin position="1"/>
        <end position="279"/>
    </location>
</feature>
<reference evidence="24" key="1">
    <citation type="submission" date="2021-01" db="EMBL/GenBank/DDBJ databases">
        <authorList>
            <person name="Corre E."/>
            <person name="Pelletier E."/>
            <person name="Niang G."/>
            <person name="Scheremetjew M."/>
            <person name="Finn R."/>
            <person name="Kale V."/>
            <person name="Holt S."/>
            <person name="Cochrane G."/>
            <person name="Meng A."/>
            <person name="Brown T."/>
            <person name="Cohen L."/>
        </authorList>
    </citation>
    <scope>NUCLEOTIDE SEQUENCE</scope>
    <source>
        <strain evidence="24">CCMP127</strain>
    </source>
</reference>
<dbReference type="InterPro" id="IPR001487">
    <property type="entry name" value="Bromodomain"/>
</dbReference>
<feature type="region of interest" description="Disordered" evidence="19">
    <location>
        <begin position="806"/>
        <end position="859"/>
    </location>
</feature>
<feature type="region of interest" description="Disordered" evidence="19">
    <location>
        <begin position="380"/>
        <end position="399"/>
    </location>
</feature>
<dbReference type="InterPro" id="IPR043145">
    <property type="entry name" value="Znf_ZZ_sf"/>
</dbReference>
<dbReference type="GO" id="GO:0004402">
    <property type="term" value="F:histone acetyltransferase activity"/>
    <property type="evidence" value="ECO:0007669"/>
    <property type="project" value="InterPro"/>
</dbReference>
<dbReference type="PANTHER" id="PTHR13808:SF1">
    <property type="entry name" value="HISTONE ACETYLTRANSFERASE"/>
    <property type="match status" value="1"/>
</dbReference>
<dbReference type="InterPro" id="IPR036546">
    <property type="entry name" value="MED15_KIX"/>
</dbReference>
<evidence type="ECO:0000256" key="17">
    <source>
        <dbReference type="PROSITE-ProRule" id="PRU00035"/>
    </source>
</evidence>
<dbReference type="GO" id="GO:0005634">
    <property type="term" value="C:nucleus"/>
    <property type="evidence" value="ECO:0007669"/>
    <property type="project" value="UniProtKB-SubCell"/>
</dbReference>
<dbReference type="GO" id="GO:0003713">
    <property type="term" value="F:transcription coactivator activity"/>
    <property type="evidence" value="ECO:0007669"/>
    <property type="project" value="TreeGrafter"/>
</dbReference>
<feature type="compositionally biased region" description="Polar residues" evidence="19">
    <location>
        <begin position="231"/>
        <end position="257"/>
    </location>
</feature>
<evidence type="ECO:0000256" key="2">
    <source>
        <dbReference type="ARBA" id="ARBA00004123"/>
    </source>
</evidence>
<comment type="catalytic activity">
    <reaction evidence="16">
        <text>L-lysyl-[protein] + acetyl-CoA = N(6)-acetyl-L-lysyl-[protein] + CoA + H(+)</text>
        <dbReference type="Rhea" id="RHEA:45948"/>
        <dbReference type="Rhea" id="RHEA-COMP:9752"/>
        <dbReference type="Rhea" id="RHEA-COMP:10731"/>
        <dbReference type="ChEBI" id="CHEBI:15378"/>
        <dbReference type="ChEBI" id="CHEBI:29969"/>
        <dbReference type="ChEBI" id="CHEBI:57287"/>
        <dbReference type="ChEBI" id="CHEBI:57288"/>
        <dbReference type="ChEBI" id="CHEBI:61930"/>
        <dbReference type="EC" id="2.3.1.48"/>
    </reaction>
</comment>
<keyword evidence="4" id="KW-0488">Methylation</keyword>
<dbReference type="GO" id="GO:0000123">
    <property type="term" value="C:histone acetyltransferase complex"/>
    <property type="evidence" value="ECO:0007669"/>
    <property type="project" value="TreeGrafter"/>
</dbReference>
<evidence type="ECO:0000259" key="20">
    <source>
        <dbReference type="PROSITE" id="PS50014"/>
    </source>
</evidence>
<keyword evidence="10" id="KW-0805">Transcription regulation</keyword>
<dbReference type="SUPFAM" id="SSF57933">
    <property type="entry name" value="TAZ domain"/>
    <property type="match status" value="2"/>
</dbReference>
<organism evidence="24">
    <name type="scientific">Amphora coffeiformis</name>
    <dbReference type="NCBI Taxonomy" id="265554"/>
    <lineage>
        <taxon>Eukaryota</taxon>
        <taxon>Sar</taxon>
        <taxon>Stramenopiles</taxon>
        <taxon>Ochrophyta</taxon>
        <taxon>Bacillariophyta</taxon>
        <taxon>Bacillariophyceae</taxon>
        <taxon>Bacillariophycidae</taxon>
        <taxon>Thalassiophysales</taxon>
        <taxon>Catenulaceae</taxon>
        <taxon>Amphora</taxon>
    </lineage>
</organism>
<keyword evidence="12" id="KW-0010">Activator</keyword>
<dbReference type="GO" id="GO:0140297">
    <property type="term" value="F:DNA-binding transcription factor binding"/>
    <property type="evidence" value="ECO:0007669"/>
    <property type="project" value="UniProtKB-ARBA"/>
</dbReference>
<keyword evidence="14" id="KW-0539">Nucleus</keyword>
<dbReference type="GO" id="GO:0008270">
    <property type="term" value="F:zinc ion binding"/>
    <property type="evidence" value="ECO:0007669"/>
    <property type="project" value="UniProtKB-KW"/>
</dbReference>
<dbReference type="InterPro" id="IPR011011">
    <property type="entry name" value="Znf_FYVE_PHD"/>
</dbReference>
<feature type="compositionally biased region" description="Basic and acidic residues" evidence="19">
    <location>
        <begin position="629"/>
        <end position="645"/>
    </location>
</feature>
<feature type="compositionally biased region" description="Polar residues" evidence="19">
    <location>
        <begin position="709"/>
        <end position="728"/>
    </location>
</feature>
<dbReference type="InterPro" id="IPR035898">
    <property type="entry name" value="TAZ_dom_sf"/>
</dbReference>
<evidence type="ECO:0000256" key="16">
    <source>
        <dbReference type="ARBA" id="ARBA00048017"/>
    </source>
</evidence>
<dbReference type="InterPro" id="IPR036427">
    <property type="entry name" value="Bromodomain-like_sf"/>
</dbReference>
<feature type="domain" description="TAZ-type" evidence="21">
    <location>
        <begin position="537"/>
        <end position="621"/>
    </location>
</feature>
<dbReference type="InterPro" id="IPR013178">
    <property type="entry name" value="Histone_AcTrfase_Rtt109/CBP"/>
</dbReference>
<feature type="domain" description="ZZ-type" evidence="22">
    <location>
        <begin position="1788"/>
        <end position="1852"/>
    </location>
</feature>
<dbReference type="Pfam" id="PF00439">
    <property type="entry name" value="Bromodomain"/>
    <property type="match status" value="1"/>
</dbReference>
<keyword evidence="7 18" id="KW-0863">Zinc-finger</keyword>
<evidence type="ECO:0000256" key="9">
    <source>
        <dbReference type="ARBA" id="ARBA00022853"/>
    </source>
</evidence>
<keyword evidence="6" id="KW-0479">Metal-binding</keyword>
<feature type="compositionally biased region" description="Low complexity" evidence="19">
    <location>
        <begin position="1101"/>
        <end position="1114"/>
    </location>
</feature>
<evidence type="ECO:0000259" key="22">
    <source>
        <dbReference type="PROSITE" id="PS50135"/>
    </source>
</evidence>
<dbReference type="InterPro" id="IPR013083">
    <property type="entry name" value="Znf_RING/FYVE/PHD"/>
</dbReference>
<evidence type="ECO:0000256" key="1">
    <source>
        <dbReference type="ARBA" id="ARBA00002581"/>
    </source>
</evidence>
<dbReference type="Gene3D" id="1.10.246.20">
    <property type="entry name" value="Coactivator CBP, KIX domain"/>
    <property type="match status" value="1"/>
</dbReference>
<evidence type="ECO:0000256" key="14">
    <source>
        <dbReference type="ARBA" id="ARBA00023242"/>
    </source>
</evidence>
<proteinExistence type="predicted"/>
<feature type="compositionally biased region" description="Gly residues" evidence="19">
    <location>
        <begin position="41"/>
        <end position="54"/>
    </location>
</feature>
<dbReference type="SUPFAM" id="SSF47370">
    <property type="entry name" value="Bromodomain"/>
    <property type="match status" value="1"/>
</dbReference>
<dbReference type="Gene3D" id="3.30.40.10">
    <property type="entry name" value="Zinc/RING finger domain, C3HC4 (zinc finger)"/>
    <property type="match status" value="1"/>
</dbReference>
<keyword evidence="8" id="KW-0862">Zinc</keyword>
<feature type="compositionally biased region" description="Low complexity" evidence="19">
    <location>
        <begin position="168"/>
        <end position="229"/>
    </location>
</feature>
<dbReference type="SMART" id="SM00551">
    <property type="entry name" value="ZnF_TAZ"/>
    <property type="match status" value="2"/>
</dbReference>
<dbReference type="Pfam" id="PF02135">
    <property type="entry name" value="zf-TAZ"/>
    <property type="match status" value="2"/>
</dbReference>
<evidence type="ECO:0000256" key="13">
    <source>
        <dbReference type="ARBA" id="ARBA00023163"/>
    </source>
</evidence>
<dbReference type="SUPFAM" id="SSF57903">
    <property type="entry name" value="FYVE/PHD zinc finger"/>
    <property type="match status" value="1"/>
</dbReference>
<feature type="compositionally biased region" description="Low complexity" evidence="19">
    <location>
        <begin position="149"/>
        <end position="161"/>
    </location>
</feature>
<feature type="compositionally biased region" description="Polar residues" evidence="19">
    <location>
        <begin position="139"/>
        <end position="148"/>
    </location>
</feature>
<dbReference type="Gene3D" id="1.20.1020.10">
    <property type="entry name" value="TAZ domain"/>
    <property type="match status" value="2"/>
</dbReference>
<dbReference type="Gene3D" id="1.20.920.10">
    <property type="entry name" value="Bromodomain-like"/>
    <property type="match status" value="1"/>
</dbReference>
<keyword evidence="13" id="KW-0804">Transcription</keyword>
<evidence type="ECO:0000256" key="11">
    <source>
        <dbReference type="ARBA" id="ARBA00023117"/>
    </source>
</evidence>
<dbReference type="SMART" id="SM00297">
    <property type="entry name" value="BROMO"/>
    <property type="match status" value="1"/>
</dbReference>
<dbReference type="InterPro" id="IPR038547">
    <property type="entry name" value="RING_CBP-p300_sf"/>
</dbReference>
<dbReference type="PROSITE" id="PS50134">
    <property type="entry name" value="ZF_TAZ"/>
    <property type="match status" value="2"/>
</dbReference>
<dbReference type="PROSITE" id="PS01359">
    <property type="entry name" value="ZF_PHD_1"/>
    <property type="match status" value="1"/>
</dbReference>
<feature type="compositionally biased region" description="Low complexity" evidence="19">
    <location>
        <begin position="55"/>
        <end position="64"/>
    </location>
</feature>
<feature type="compositionally biased region" description="Polar residues" evidence="19">
    <location>
        <begin position="647"/>
        <end position="664"/>
    </location>
</feature>
<evidence type="ECO:0000256" key="5">
    <source>
        <dbReference type="ARBA" id="ARBA00022679"/>
    </source>
</evidence>
<evidence type="ECO:0000256" key="19">
    <source>
        <dbReference type="SAM" id="MobiDB-lite"/>
    </source>
</evidence>
<evidence type="ECO:0000256" key="6">
    <source>
        <dbReference type="ARBA" id="ARBA00022723"/>
    </source>
</evidence>
<evidence type="ECO:0000259" key="21">
    <source>
        <dbReference type="PROSITE" id="PS50134"/>
    </source>
</evidence>
<evidence type="ECO:0000313" key="24">
    <source>
        <dbReference type="EMBL" id="CAE0409366.1"/>
    </source>
</evidence>
<feature type="compositionally biased region" description="Basic and acidic residues" evidence="19">
    <location>
        <begin position="1072"/>
        <end position="1085"/>
    </location>
</feature>
<protein>
    <recommendedName>
        <fullName evidence="3">histone acetyltransferase</fullName>
        <ecNumber evidence="3">2.3.1.48</ecNumber>
    </recommendedName>
</protein>
<feature type="domain" description="TAZ-type" evidence="21">
    <location>
        <begin position="1860"/>
        <end position="1941"/>
    </location>
</feature>
<feature type="compositionally biased region" description="Low complexity" evidence="19">
    <location>
        <begin position="85"/>
        <end position="101"/>
    </location>
</feature>
<dbReference type="InterPro" id="IPR036529">
    <property type="entry name" value="KIX_dom_sf"/>
</dbReference>
<dbReference type="InterPro" id="IPR019786">
    <property type="entry name" value="Zinc_finger_PHD-type_CS"/>
</dbReference>
<feature type="compositionally biased region" description="Low complexity" evidence="19">
    <location>
        <begin position="14"/>
        <end position="40"/>
    </location>
</feature>